<keyword evidence="8" id="KW-0325">Glycoprotein</keyword>
<dbReference type="InterPro" id="IPR028995">
    <property type="entry name" value="Glyco_hydro_57/38_cen_sf"/>
</dbReference>
<feature type="domain" description="Glycoside hydrolase family 38 central" evidence="11">
    <location>
        <begin position="366"/>
        <end position="440"/>
    </location>
</feature>
<organism evidence="12 13">
    <name type="scientific">Diabrotica virgifera virgifera</name>
    <name type="common">western corn rootworm</name>
    <dbReference type="NCBI Taxonomy" id="50390"/>
    <lineage>
        <taxon>Eukaryota</taxon>
        <taxon>Metazoa</taxon>
        <taxon>Ecdysozoa</taxon>
        <taxon>Arthropoda</taxon>
        <taxon>Hexapoda</taxon>
        <taxon>Insecta</taxon>
        <taxon>Pterygota</taxon>
        <taxon>Neoptera</taxon>
        <taxon>Endopterygota</taxon>
        <taxon>Coleoptera</taxon>
        <taxon>Polyphaga</taxon>
        <taxon>Cucujiformia</taxon>
        <taxon>Chrysomeloidea</taxon>
        <taxon>Chrysomelidae</taxon>
        <taxon>Galerucinae</taxon>
        <taxon>Diabroticina</taxon>
        <taxon>Diabroticites</taxon>
        <taxon>Diabrotica</taxon>
    </lineage>
</organism>
<evidence type="ECO:0000256" key="4">
    <source>
        <dbReference type="ARBA" id="ARBA00022723"/>
    </source>
</evidence>
<reference evidence="12" key="1">
    <citation type="submission" date="2025-05" db="UniProtKB">
        <authorList>
            <consortium name="EnsemblMetazoa"/>
        </authorList>
    </citation>
    <scope>IDENTIFICATION</scope>
</reference>
<dbReference type="InterPro" id="IPR013780">
    <property type="entry name" value="Glyco_hydro_b"/>
</dbReference>
<evidence type="ECO:0000256" key="7">
    <source>
        <dbReference type="ARBA" id="ARBA00023157"/>
    </source>
</evidence>
<sequence length="1027" mass="117186">MGSTVVTICLFALFSSTVYCKVTTEQAENKVGCAVCHPLDQDRINIHLVPHSHDDVGWLKSFDEYYYGLKVYATTTPIAVKNIITSVVEELQRNKDRRYIQVETAFFYKWWKEQDETMRRAFKNLVDNGHLEIVNGGWSMNDEACTNYQSTIDQFTLGFRIIDEALGKCGRSRVGWQIDPFGHSREQASILAQMGYNGMFFSRLDHSDRSIRKEEHRMDFAWQGSANLDDSIIFGSIFPNAGYDAPQGFCWDISCQNDQIVDDNSSIHFNLEDQVSRFTDILDGYAKFYSKDNKNMLVVMGGDFQYQQSAMYFDNMDKLIKGFKNHEKYNLIYSTPSCYMKSVHDDNVNLTLKTDDFFPYSSSNHDFWAGYFTSRTNLKRFERVGNNILQATKQLYALSSKRGYDDNLTDLKQAMGTLQHHDAISGTATQEVTNDYVRTLTAAIKKTEEPLTEIIGELLEAKTELDWNLSSCLLTNFSICATSQNSDKFVVAIYNPLAWNATHYIRLPVEEGKYIINGPDGLEEYDLIPSLSKFDFVKIVNETPSAYELVFAARDIKPLGLKMFHIEKQKQELTEPKKVNLGHLTSFQLDDKTNLLSNVTLNGISLALKQNFYYYISSTGMVEKDYSTSGAYVFTPTKDIPEELQNVEVIGSYNGNLVEEVHQKWITNVSDIYQSIRWYKTDNHIELDWLVGNINTKINYTGIEVISRFDVSDFDNQNVFYTDSNGRETIKRIKNQRADYFYNISWEPVSSNYYPVTSKIVIKDQEKHMQMAILTDRSQGGSSLENNQIELMVHRRTIFDDGKGVGEPLSETEFNSDLGMYARGTHYLLIGDTEKINKDGKTTTGQERVLAQKKLRQPWIGLSPTKQTFDELKKSMNLQYSALNEDLPENVNILTLEPWTSGSYLLRFEHILEKNEDPNLSNKSTISIENLLKGINVHTITEMTLGANVPLSELNQTPRYVWNIKDESTQSEISDVSKSVGANEEISLGPMQIRTFIISTKSSTSNGNVALVNLFLALIVLLKLCIL</sequence>
<dbReference type="InterPro" id="IPR011682">
    <property type="entry name" value="Glyco_hydro_38_C"/>
</dbReference>
<dbReference type="InterPro" id="IPR041147">
    <property type="entry name" value="GH38_C"/>
</dbReference>
<dbReference type="Pfam" id="PF09261">
    <property type="entry name" value="Alpha-mann_mid"/>
    <property type="match status" value="1"/>
</dbReference>
<dbReference type="InterPro" id="IPR015341">
    <property type="entry name" value="Glyco_hydro_38_cen"/>
</dbReference>
<evidence type="ECO:0000256" key="3">
    <source>
        <dbReference type="ARBA" id="ARBA00012752"/>
    </source>
</evidence>
<dbReference type="InterPro" id="IPR037094">
    <property type="entry name" value="Glyco_hydro_38_cen_sf"/>
</dbReference>
<dbReference type="Pfam" id="PF17677">
    <property type="entry name" value="Glyco_hydro38C2"/>
    <property type="match status" value="1"/>
</dbReference>
<dbReference type="Gene3D" id="3.20.110.10">
    <property type="entry name" value="Glycoside hydrolase 38, N terminal domain"/>
    <property type="match status" value="1"/>
</dbReference>
<dbReference type="InterPro" id="IPR027291">
    <property type="entry name" value="Glyco_hydro_38_N_sf"/>
</dbReference>
<evidence type="ECO:0000256" key="5">
    <source>
        <dbReference type="ARBA" id="ARBA00022801"/>
    </source>
</evidence>
<dbReference type="RefSeq" id="XP_050518493.1">
    <property type="nucleotide sequence ID" value="XM_050662536.1"/>
</dbReference>
<evidence type="ECO:0000256" key="1">
    <source>
        <dbReference type="ARBA" id="ARBA00000365"/>
    </source>
</evidence>
<evidence type="ECO:0000313" key="12">
    <source>
        <dbReference type="EnsemblMetazoa" id="XP_050518493.1"/>
    </source>
</evidence>
<protein>
    <recommendedName>
        <fullName evidence="3 10">Alpha-mannosidase</fullName>
        <ecNumber evidence="10">3.2.1.-</ecNumber>
    </recommendedName>
</protein>
<evidence type="ECO:0000313" key="13">
    <source>
        <dbReference type="Proteomes" id="UP001652700"/>
    </source>
</evidence>
<evidence type="ECO:0000256" key="10">
    <source>
        <dbReference type="RuleBase" id="RU361199"/>
    </source>
</evidence>
<evidence type="ECO:0000259" key="11">
    <source>
        <dbReference type="SMART" id="SM00872"/>
    </source>
</evidence>
<evidence type="ECO:0000256" key="9">
    <source>
        <dbReference type="ARBA" id="ARBA00023295"/>
    </source>
</evidence>
<feature type="chain" id="PRO_5044980082" description="Alpha-mannosidase" evidence="10">
    <location>
        <begin position="21"/>
        <end position="1027"/>
    </location>
</feature>
<keyword evidence="10" id="KW-0732">Signal</keyword>
<keyword evidence="9 10" id="KW-0326">Glycosidase</keyword>
<dbReference type="SUPFAM" id="SSF88688">
    <property type="entry name" value="Families 57/38 glycoside transferase middle domain"/>
    <property type="match status" value="1"/>
</dbReference>
<keyword evidence="7" id="KW-1015">Disulfide bond</keyword>
<evidence type="ECO:0000256" key="6">
    <source>
        <dbReference type="ARBA" id="ARBA00022833"/>
    </source>
</evidence>
<comment type="similarity">
    <text evidence="2 10">Belongs to the glycosyl hydrolase 38 family.</text>
</comment>
<dbReference type="Gene3D" id="1.20.1270.50">
    <property type="entry name" value="Glycoside hydrolase family 38, central domain"/>
    <property type="match status" value="2"/>
</dbReference>
<dbReference type="EC" id="3.2.1.-" evidence="10"/>
<comment type="cofactor">
    <cofactor evidence="10">
        <name>Zn(2+)</name>
        <dbReference type="ChEBI" id="CHEBI:29105"/>
    </cofactor>
    <text evidence="10">Binds 1 zinc ion per subunit.</text>
</comment>
<dbReference type="PANTHER" id="PTHR11607">
    <property type="entry name" value="ALPHA-MANNOSIDASE"/>
    <property type="match status" value="1"/>
</dbReference>
<name>A0ABM5L7S6_DIAVI</name>
<dbReference type="Pfam" id="PF01074">
    <property type="entry name" value="Glyco_hydro_38N"/>
    <property type="match status" value="1"/>
</dbReference>
<dbReference type="GeneID" id="114332063"/>
<keyword evidence="5 10" id="KW-0378">Hydrolase</keyword>
<dbReference type="Gene3D" id="2.60.40.1360">
    <property type="match status" value="1"/>
</dbReference>
<evidence type="ECO:0000256" key="2">
    <source>
        <dbReference type="ARBA" id="ARBA00009792"/>
    </source>
</evidence>
<accession>A0ABM5L7S6</accession>
<proteinExistence type="inferred from homology"/>
<dbReference type="InterPro" id="IPR011013">
    <property type="entry name" value="Gal_mutarotase_sf_dom"/>
</dbReference>
<dbReference type="SMART" id="SM00872">
    <property type="entry name" value="Alpha-mann_mid"/>
    <property type="match status" value="1"/>
</dbReference>
<dbReference type="InterPro" id="IPR050843">
    <property type="entry name" value="Glycosyl_Hydrlase_38"/>
</dbReference>
<dbReference type="Proteomes" id="UP001652700">
    <property type="component" value="Unplaced"/>
</dbReference>
<dbReference type="SUPFAM" id="SSF74650">
    <property type="entry name" value="Galactose mutarotase-like"/>
    <property type="match status" value="1"/>
</dbReference>
<dbReference type="InterPro" id="IPR011330">
    <property type="entry name" value="Glyco_hydro/deAcase_b/a-brl"/>
</dbReference>
<keyword evidence="4 10" id="KW-0479">Metal-binding</keyword>
<feature type="signal peptide" evidence="10">
    <location>
        <begin position="1"/>
        <end position="20"/>
    </location>
</feature>
<evidence type="ECO:0000256" key="8">
    <source>
        <dbReference type="ARBA" id="ARBA00023180"/>
    </source>
</evidence>
<comment type="catalytic activity">
    <reaction evidence="1">
        <text>Hydrolysis of terminal, non-reducing alpha-D-mannose residues in alpha-D-mannosides.</text>
        <dbReference type="EC" id="3.2.1.24"/>
    </reaction>
</comment>
<dbReference type="Gene3D" id="2.60.40.1180">
    <property type="entry name" value="Golgi alpha-mannosidase II"/>
    <property type="match status" value="1"/>
</dbReference>
<dbReference type="Pfam" id="PF07748">
    <property type="entry name" value="Glyco_hydro_38C"/>
    <property type="match status" value="1"/>
</dbReference>
<keyword evidence="6 10" id="KW-0862">Zinc</keyword>
<dbReference type="InterPro" id="IPR000602">
    <property type="entry name" value="Glyco_hydro_38_N"/>
</dbReference>
<dbReference type="EnsemblMetazoa" id="XM_050662536.1">
    <property type="protein sequence ID" value="XP_050518493.1"/>
    <property type="gene ID" value="LOC114332063"/>
</dbReference>
<dbReference type="SUPFAM" id="SSF88713">
    <property type="entry name" value="Glycoside hydrolase/deacetylase"/>
    <property type="match status" value="1"/>
</dbReference>
<dbReference type="CDD" id="cd10810">
    <property type="entry name" value="GH38N_AMII_LAM_like"/>
    <property type="match status" value="1"/>
</dbReference>
<dbReference type="PANTHER" id="PTHR11607:SF3">
    <property type="entry name" value="LYSOSOMAL ALPHA-MANNOSIDASE"/>
    <property type="match status" value="1"/>
</dbReference>
<dbReference type="Gene3D" id="2.70.98.30">
    <property type="entry name" value="Golgi alpha-mannosidase II, domain 4"/>
    <property type="match status" value="1"/>
</dbReference>
<keyword evidence="13" id="KW-1185">Reference proteome</keyword>